<evidence type="ECO:0008006" key="3">
    <source>
        <dbReference type="Google" id="ProtNLM"/>
    </source>
</evidence>
<evidence type="ECO:0000313" key="1">
    <source>
        <dbReference type="EMBL" id="KIY62192.1"/>
    </source>
</evidence>
<proteinExistence type="predicted"/>
<dbReference type="EMBL" id="KN880813">
    <property type="protein sequence ID" value="KIY62192.1"/>
    <property type="molecule type" value="Genomic_DNA"/>
</dbReference>
<name>A0A0D7AVH1_9AGAR</name>
<evidence type="ECO:0000313" key="2">
    <source>
        <dbReference type="Proteomes" id="UP000054007"/>
    </source>
</evidence>
<keyword evidence="2" id="KW-1185">Reference proteome</keyword>
<sequence>MDMEEAEGRFERVCAWLESNYSAQHDCEILQAEIWDNFATYSLRKCPELSLSPTEFFAYVAKAFPGAISTTTDGPMGVHIIRGIVKLPQSQWAPCTSSYCGCPNHYVPPVLREEEDNFEDDPRFVQLTRSNECPTNVQANCITALVSDLEDRMSSLDQELVHRHNLHGHEFLAIPRRGCQRIGVQWQCKFFHDGCSAQTAPPPVRQRRPQFGAPCRRSRRFKSSQLGRAEANARCRNHLVERLRFLWAGPS</sequence>
<dbReference type="AlphaFoldDB" id="A0A0D7AVH1"/>
<gene>
    <name evidence="1" type="ORF">CYLTODRAFT_427088</name>
</gene>
<protein>
    <recommendedName>
        <fullName evidence="3">RFX-type winged-helix domain-containing protein</fullName>
    </recommendedName>
</protein>
<reference evidence="1 2" key="1">
    <citation type="journal article" date="2015" name="Fungal Genet. Biol.">
        <title>Evolution of novel wood decay mechanisms in Agaricales revealed by the genome sequences of Fistulina hepatica and Cylindrobasidium torrendii.</title>
        <authorList>
            <person name="Floudas D."/>
            <person name="Held B.W."/>
            <person name="Riley R."/>
            <person name="Nagy L.G."/>
            <person name="Koehler G."/>
            <person name="Ransdell A.S."/>
            <person name="Younus H."/>
            <person name="Chow J."/>
            <person name="Chiniquy J."/>
            <person name="Lipzen A."/>
            <person name="Tritt A."/>
            <person name="Sun H."/>
            <person name="Haridas S."/>
            <person name="LaButti K."/>
            <person name="Ohm R.A."/>
            <person name="Kues U."/>
            <person name="Blanchette R.A."/>
            <person name="Grigoriev I.V."/>
            <person name="Minto R.E."/>
            <person name="Hibbett D.S."/>
        </authorList>
    </citation>
    <scope>NUCLEOTIDE SEQUENCE [LARGE SCALE GENOMIC DNA]</scope>
    <source>
        <strain evidence="1 2">FP15055 ss-10</strain>
    </source>
</reference>
<dbReference type="Proteomes" id="UP000054007">
    <property type="component" value="Unassembled WGS sequence"/>
</dbReference>
<accession>A0A0D7AVH1</accession>
<organism evidence="1 2">
    <name type="scientific">Cylindrobasidium torrendii FP15055 ss-10</name>
    <dbReference type="NCBI Taxonomy" id="1314674"/>
    <lineage>
        <taxon>Eukaryota</taxon>
        <taxon>Fungi</taxon>
        <taxon>Dikarya</taxon>
        <taxon>Basidiomycota</taxon>
        <taxon>Agaricomycotina</taxon>
        <taxon>Agaricomycetes</taxon>
        <taxon>Agaricomycetidae</taxon>
        <taxon>Agaricales</taxon>
        <taxon>Marasmiineae</taxon>
        <taxon>Physalacriaceae</taxon>
        <taxon>Cylindrobasidium</taxon>
    </lineage>
</organism>